<feature type="chain" id="PRO_5040241491" evidence="2">
    <location>
        <begin position="20"/>
        <end position="159"/>
    </location>
</feature>
<dbReference type="InterPro" id="IPR036908">
    <property type="entry name" value="RlpA-like_sf"/>
</dbReference>
<reference evidence="3" key="1">
    <citation type="submission" date="2020-11" db="EMBL/GenBank/DDBJ databases">
        <authorList>
            <consortium name="DOE Joint Genome Institute"/>
            <person name="Ahrendt S."/>
            <person name="Riley R."/>
            <person name="Andreopoulos W."/>
            <person name="Labutti K."/>
            <person name="Pangilinan J."/>
            <person name="Ruiz-Duenas F.J."/>
            <person name="Barrasa J.M."/>
            <person name="Sanchez-Garcia M."/>
            <person name="Camarero S."/>
            <person name="Miyauchi S."/>
            <person name="Serrano A."/>
            <person name="Linde D."/>
            <person name="Babiker R."/>
            <person name="Drula E."/>
            <person name="Ayuso-Fernandez I."/>
            <person name="Pacheco R."/>
            <person name="Padilla G."/>
            <person name="Ferreira P."/>
            <person name="Barriuso J."/>
            <person name="Kellner H."/>
            <person name="Castanera R."/>
            <person name="Alfaro M."/>
            <person name="Ramirez L."/>
            <person name="Pisabarro A.G."/>
            <person name="Kuo A."/>
            <person name="Tritt A."/>
            <person name="Lipzen A."/>
            <person name="He G."/>
            <person name="Yan M."/>
            <person name="Ng V."/>
            <person name="Cullen D."/>
            <person name="Martin F."/>
            <person name="Rosso M.-N."/>
            <person name="Henrissat B."/>
            <person name="Hibbett D."/>
            <person name="Martinez A.T."/>
            <person name="Grigoriev I.V."/>
        </authorList>
    </citation>
    <scope>NUCLEOTIDE SEQUENCE</scope>
    <source>
        <strain evidence="3">CBS 247.69</strain>
    </source>
</reference>
<dbReference type="InterPro" id="IPR051477">
    <property type="entry name" value="Expansin_CellWall"/>
</dbReference>
<dbReference type="PANTHER" id="PTHR31836">
    <property type="match status" value="1"/>
</dbReference>
<dbReference type="Proteomes" id="UP000807353">
    <property type="component" value="Unassembled WGS sequence"/>
</dbReference>
<dbReference type="AlphaFoldDB" id="A0A9P5YE81"/>
<sequence length="159" mass="16952">MLFFASALLALSSLVSVRALTGEVTFYTPGLGACGISNTENDFVAAISHFTFDTFPGATPNPNLNPICGRNLRATYQGKSVVVKVVDKCPGCGGANDVDMSPIAFRVLAPEAVGRLFGVEWDWTDSAPGPARKREESARSNVINNTHRMVRVRSAPHAA</sequence>
<feature type="signal peptide" evidence="2">
    <location>
        <begin position="1"/>
        <end position="19"/>
    </location>
</feature>
<name>A0A9P5YE81_9AGAR</name>
<evidence type="ECO:0000313" key="4">
    <source>
        <dbReference type="Proteomes" id="UP000807353"/>
    </source>
</evidence>
<protein>
    <submittedName>
        <fullName evidence="3">RlpA-like double-psi beta-barrel-protein domain-containing protein-containing protein</fullName>
    </submittedName>
</protein>
<evidence type="ECO:0000313" key="3">
    <source>
        <dbReference type="EMBL" id="KAF9467024.1"/>
    </source>
</evidence>
<comment type="caution">
    <text evidence="3">The sequence shown here is derived from an EMBL/GenBank/DDBJ whole genome shotgun (WGS) entry which is preliminary data.</text>
</comment>
<dbReference type="EMBL" id="MU150239">
    <property type="protein sequence ID" value="KAF9467024.1"/>
    <property type="molecule type" value="Genomic_DNA"/>
</dbReference>
<evidence type="ECO:0000256" key="1">
    <source>
        <dbReference type="ARBA" id="ARBA00022729"/>
    </source>
</evidence>
<dbReference type="OrthoDB" id="623670at2759"/>
<dbReference type="PANTHER" id="PTHR31836:SF28">
    <property type="entry name" value="SRCR DOMAIN-CONTAINING PROTEIN-RELATED"/>
    <property type="match status" value="1"/>
</dbReference>
<keyword evidence="1 2" id="KW-0732">Signal</keyword>
<keyword evidence="4" id="KW-1185">Reference proteome</keyword>
<proteinExistence type="predicted"/>
<dbReference type="Gene3D" id="2.40.40.10">
    <property type="entry name" value="RlpA-like domain"/>
    <property type="match status" value="1"/>
</dbReference>
<evidence type="ECO:0000256" key="2">
    <source>
        <dbReference type="SAM" id="SignalP"/>
    </source>
</evidence>
<gene>
    <name evidence="3" type="ORF">BDZ94DRAFT_1250332</name>
</gene>
<dbReference type="SUPFAM" id="SSF50685">
    <property type="entry name" value="Barwin-like endoglucanases"/>
    <property type="match status" value="1"/>
</dbReference>
<accession>A0A9P5YE81</accession>
<dbReference type="CDD" id="cd22191">
    <property type="entry name" value="DPBB_RlpA_EXP_N-like"/>
    <property type="match status" value="1"/>
</dbReference>
<organism evidence="3 4">
    <name type="scientific">Collybia nuda</name>
    <dbReference type="NCBI Taxonomy" id="64659"/>
    <lineage>
        <taxon>Eukaryota</taxon>
        <taxon>Fungi</taxon>
        <taxon>Dikarya</taxon>
        <taxon>Basidiomycota</taxon>
        <taxon>Agaricomycotina</taxon>
        <taxon>Agaricomycetes</taxon>
        <taxon>Agaricomycetidae</taxon>
        <taxon>Agaricales</taxon>
        <taxon>Tricholomatineae</taxon>
        <taxon>Clitocybaceae</taxon>
        <taxon>Collybia</taxon>
    </lineage>
</organism>